<feature type="region of interest" description="Disordered" evidence="2">
    <location>
        <begin position="22"/>
        <end position="43"/>
    </location>
</feature>
<dbReference type="Proteomes" id="UP000026915">
    <property type="component" value="Chromosome 3"/>
</dbReference>
<dbReference type="InterPro" id="IPR027923">
    <property type="entry name" value="Hydrophob_seed_dom"/>
</dbReference>
<reference evidence="5 6" key="1">
    <citation type="journal article" date="2013" name="Genome Biol.">
        <title>The genome sequence of the most widely cultivated cacao type and its use to identify candidate genes regulating pod color.</title>
        <authorList>
            <person name="Motamayor J.C."/>
            <person name="Mockaitis K."/>
            <person name="Schmutz J."/>
            <person name="Haiminen N."/>
            <person name="Iii D.L."/>
            <person name="Cornejo O."/>
            <person name="Findley S.D."/>
            <person name="Zheng P."/>
            <person name="Utro F."/>
            <person name="Royaert S."/>
            <person name="Saski C."/>
            <person name="Jenkins J."/>
            <person name="Podicheti R."/>
            <person name="Zhao M."/>
            <person name="Scheffler B.E."/>
            <person name="Stack J.C."/>
            <person name="Feltus F.A."/>
            <person name="Mustiga G.M."/>
            <person name="Amores F."/>
            <person name="Phillips W."/>
            <person name="Marelli J.P."/>
            <person name="May G.D."/>
            <person name="Shapiro H."/>
            <person name="Ma J."/>
            <person name="Bustamante C.D."/>
            <person name="Schnell R.J."/>
            <person name="Main D."/>
            <person name="Gilbert D."/>
            <person name="Parida L."/>
            <person name="Kuhn D.N."/>
        </authorList>
    </citation>
    <scope>NUCLEOTIDE SEQUENCE [LARGE SCALE GENOMIC DNA]</scope>
    <source>
        <strain evidence="6">cv. Matina 1-6</strain>
    </source>
</reference>
<feature type="transmembrane region" description="Helical" evidence="3">
    <location>
        <begin position="85"/>
        <end position="108"/>
    </location>
</feature>
<feature type="domain" description="Hydrophobic seed protein" evidence="4">
    <location>
        <begin position="174"/>
        <end position="212"/>
    </location>
</feature>
<comment type="similarity">
    <text evidence="1">Belongs to the plant LTP family. PEARLI1 subfamily.</text>
</comment>
<dbReference type="PANTHER" id="PTHR31731">
    <property type="match status" value="1"/>
</dbReference>
<keyword evidence="3" id="KW-1133">Transmembrane helix</keyword>
<sequence length="249" mass="27315">MDEAHLKKELLTKRPRLMRRQVAGGGGGGAPIDGGAAIGERKGGGGPTLVTIVKKRRLRERRKRNGAEAFEAISRRRIPKFAGVLVVYMALVTKALFLSLNLLFFALVSCQHYVSKKNPFAEDGDFNSHNSRDPIPIRQESGKHSAEDGERNSHESSDSNNSSNLRESMEDGVYLNVLNCLVDAKLGKPPKEPCCSLIEGLVDLEAALCLLHCHQSQCLGHCRPGRSGFFELDSQLLWKGGSFDFQCPA</sequence>
<organism evidence="5 6">
    <name type="scientific">Theobroma cacao</name>
    <name type="common">Cacao</name>
    <name type="synonym">Cocoa</name>
    <dbReference type="NCBI Taxonomy" id="3641"/>
    <lineage>
        <taxon>Eukaryota</taxon>
        <taxon>Viridiplantae</taxon>
        <taxon>Streptophyta</taxon>
        <taxon>Embryophyta</taxon>
        <taxon>Tracheophyta</taxon>
        <taxon>Spermatophyta</taxon>
        <taxon>Magnoliopsida</taxon>
        <taxon>eudicotyledons</taxon>
        <taxon>Gunneridae</taxon>
        <taxon>Pentapetalae</taxon>
        <taxon>rosids</taxon>
        <taxon>malvids</taxon>
        <taxon>Malvales</taxon>
        <taxon>Malvaceae</taxon>
        <taxon>Byttnerioideae</taxon>
        <taxon>Theobroma</taxon>
    </lineage>
</organism>
<evidence type="ECO:0000256" key="3">
    <source>
        <dbReference type="SAM" id="Phobius"/>
    </source>
</evidence>
<dbReference type="InParanoid" id="A0A061G4Q2"/>
<dbReference type="SUPFAM" id="SSF47699">
    <property type="entry name" value="Bifunctional inhibitor/lipid-transfer protein/seed storage 2S albumin"/>
    <property type="match status" value="1"/>
</dbReference>
<dbReference type="EMBL" id="CM001881">
    <property type="protein sequence ID" value="EOY24383.1"/>
    <property type="molecule type" value="Genomic_DNA"/>
</dbReference>
<dbReference type="AlphaFoldDB" id="A0A061G4Q2"/>
<dbReference type="STRING" id="3641.A0A061G4Q2"/>
<feature type="compositionally biased region" description="Basic and acidic residues" evidence="2">
    <location>
        <begin position="140"/>
        <end position="157"/>
    </location>
</feature>
<protein>
    <recommendedName>
        <fullName evidence="4">Hydrophobic seed protein domain-containing protein</fullName>
    </recommendedName>
</protein>
<keyword evidence="3" id="KW-0472">Membrane</keyword>
<keyword evidence="6" id="KW-1185">Reference proteome</keyword>
<evidence type="ECO:0000313" key="6">
    <source>
        <dbReference type="Proteomes" id="UP000026915"/>
    </source>
</evidence>
<gene>
    <name evidence="5" type="ORF">TCM_015999</name>
</gene>
<dbReference type="InterPro" id="IPR051636">
    <property type="entry name" value="Plant_LTP/defense-related"/>
</dbReference>
<dbReference type="InterPro" id="IPR036312">
    <property type="entry name" value="Bifun_inhib/LTP/seed_sf"/>
</dbReference>
<keyword evidence="3" id="KW-0812">Transmembrane</keyword>
<feature type="region of interest" description="Disordered" evidence="2">
    <location>
        <begin position="121"/>
        <end position="166"/>
    </location>
</feature>
<evidence type="ECO:0000313" key="5">
    <source>
        <dbReference type="EMBL" id="EOY24383.1"/>
    </source>
</evidence>
<proteinExistence type="inferred from homology"/>
<evidence type="ECO:0000256" key="2">
    <source>
        <dbReference type="SAM" id="MobiDB-lite"/>
    </source>
</evidence>
<evidence type="ECO:0000256" key="1">
    <source>
        <dbReference type="ARBA" id="ARBA00008965"/>
    </source>
</evidence>
<dbReference type="Gramene" id="EOY24383">
    <property type="protein sequence ID" value="EOY24383"/>
    <property type="gene ID" value="TCM_015999"/>
</dbReference>
<evidence type="ECO:0000259" key="4">
    <source>
        <dbReference type="Pfam" id="PF14547"/>
    </source>
</evidence>
<dbReference type="HOGENOM" id="CLU_1117357_0_0_1"/>
<dbReference type="Gene3D" id="1.10.110.10">
    <property type="entry name" value="Plant lipid-transfer and hydrophobic proteins"/>
    <property type="match status" value="1"/>
</dbReference>
<dbReference type="Pfam" id="PF14547">
    <property type="entry name" value="Hydrophob_seed"/>
    <property type="match status" value="1"/>
</dbReference>
<name>A0A061G4Q2_THECC</name>
<feature type="compositionally biased region" description="Gly residues" evidence="2">
    <location>
        <begin position="23"/>
        <end position="32"/>
    </location>
</feature>
<accession>A0A061G4Q2</accession>